<dbReference type="EMBL" id="HBGE01063902">
    <property type="protein sequence ID" value="CAD9161495.1"/>
    <property type="molecule type" value="Transcribed_RNA"/>
</dbReference>
<evidence type="ECO:0000313" key="2">
    <source>
        <dbReference type="EMBL" id="CAD9161495.1"/>
    </source>
</evidence>
<feature type="region of interest" description="Disordered" evidence="1">
    <location>
        <begin position="1"/>
        <end position="78"/>
    </location>
</feature>
<dbReference type="AlphaFoldDB" id="A0A7S1RCD8"/>
<reference evidence="2" key="1">
    <citation type="submission" date="2021-01" db="EMBL/GenBank/DDBJ databases">
        <authorList>
            <person name="Corre E."/>
            <person name="Pelletier E."/>
            <person name="Niang G."/>
            <person name="Scheremetjew M."/>
            <person name="Finn R."/>
            <person name="Kale V."/>
            <person name="Holt S."/>
            <person name="Cochrane G."/>
            <person name="Meng A."/>
            <person name="Brown T."/>
            <person name="Cohen L."/>
        </authorList>
    </citation>
    <scope>NUCLEOTIDE SEQUENCE</scope>
    <source>
        <strain evidence="2">OF101</strain>
    </source>
</reference>
<sequence length="152" mass="15505">MAPTESKAASLGARPPGPPPDRKPPGPPPKARAKEKAKAAPAEAEGGKPAPAPQTVADLPSGAKAPPPPPKKASAGLAKAKAALKAATLFTPTALRSKKPSQVAGGVVQVSSASLSQEARKRVLFTEKPTVAERVDMDEAFGQFMAELDDED</sequence>
<evidence type="ECO:0000256" key="1">
    <source>
        <dbReference type="SAM" id="MobiDB-lite"/>
    </source>
</evidence>
<protein>
    <submittedName>
        <fullName evidence="2">Uncharacterized protein</fullName>
    </submittedName>
</protein>
<proteinExistence type="predicted"/>
<feature type="compositionally biased region" description="Low complexity" evidence="1">
    <location>
        <begin position="39"/>
        <end position="49"/>
    </location>
</feature>
<name>A0A7S1RCD8_ALECA</name>
<accession>A0A7S1RCD8</accession>
<feature type="compositionally biased region" description="Pro residues" evidence="1">
    <location>
        <begin position="15"/>
        <end position="30"/>
    </location>
</feature>
<gene>
    <name evidence="2" type="ORF">ACAT0790_LOCUS38260</name>
</gene>
<organism evidence="2">
    <name type="scientific">Alexandrium catenella</name>
    <name type="common">Red tide dinoflagellate</name>
    <name type="synonym">Gonyaulax catenella</name>
    <dbReference type="NCBI Taxonomy" id="2925"/>
    <lineage>
        <taxon>Eukaryota</taxon>
        <taxon>Sar</taxon>
        <taxon>Alveolata</taxon>
        <taxon>Dinophyceae</taxon>
        <taxon>Gonyaulacales</taxon>
        <taxon>Pyrocystaceae</taxon>
        <taxon>Alexandrium</taxon>
    </lineage>
</organism>